<dbReference type="EMBL" id="MU273477">
    <property type="protein sequence ID" value="KAI0035925.1"/>
    <property type="molecule type" value="Genomic_DNA"/>
</dbReference>
<gene>
    <name evidence="1" type="ORF">K488DRAFT_42173</name>
</gene>
<reference evidence="1" key="1">
    <citation type="submission" date="2021-02" db="EMBL/GenBank/DDBJ databases">
        <authorList>
            <consortium name="DOE Joint Genome Institute"/>
            <person name="Ahrendt S."/>
            <person name="Looney B.P."/>
            <person name="Miyauchi S."/>
            <person name="Morin E."/>
            <person name="Drula E."/>
            <person name="Courty P.E."/>
            <person name="Chicoki N."/>
            <person name="Fauchery L."/>
            <person name="Kohler A."/>
            <person name="Kuo A."/>
            <person name="Labutti K."/>
            <person name="Pangilinan J."/>
            <person name="Lipzen A."/>
            <person name="Riley R."/>
            <person name="Andreopoulos W."/>
            <person name="He G."/>
            <person name="Johnson J."/>
            <person name="Barry K.W."/>
            <person name="Grigoriev I.V."/>
            <person name="Nagy L."/>
            <person name="Hibbett D."/>
            <person name="Henrissat B."/>
            <person name="Matheny P.B."/>
            <person name="Labbe J."/>
            <person name="Martin F."/>
        </authorList>
    </citation>
    <scope>NUCLEOTIDE SEQUENCE</scope>
    <source>
        <strain evidence="1">EC-137</strain>
    </source>
</reference>
<dbReference type="Proteomes" id="UP000814128">
    <property type="component" value="Unassembled WGS sequence"/>
</dbReference>
<name>A0ACB8QWK8_9AGAM</name>
<protein>
    <submittedName>
        <fullName evidence="1">Amino acid transporter</fullName>
    </submittedName>
</protein>
<accession>A0ACB8QWK8</accession>
<evidence type="ECO:0000313" key="1">
    <source>
        <dbReference type="EMBL" id="KAI0035925.1"/>
    </source>
</evidence>
<comment type="caution">
    <text evidence="1">The sequence shown here is derived from an EMBL/GenBank/DDBJ whole genome shotgun (WGS) entry which is preliminary data.</text>
</comment>
<evidence type="ECO:0000313" key="2">
    <source>
        <dbReference type="Proteomes" id="UP000814128"/>
    </source>
</evidence>
<keyword evidence="2" id="KW-1185">Reference proteome</keyword>
<organism evidence="1 2">
    <name type="scientific">Vararia minispora EC-137</name>
    <dbReference type="NCBI Taxonomy" id="1314806"/>
    <lineage>
        <taxon>Eukaryota</taxon>
        <taxon>Fungi</taxon>
        <taxon>Dikarya</taxon>
        <taxon>Basidiomycota</taxon>
        <taxon>Agaricomycotina</taxon>
        <taxon>Agaricomycetes</taxon>
        <taxon>Russulales</taxon>
        <taxon>Lachnocladiaceae</taxon>
        <taxon>Vararia</taxon>
    </lineage>
</organism>
<proteinExistence type="predicted"/>
<sequence length="445" mass="48126">MAEPASSEKVFYESAFGPVSTPNDVFGDEENADIRYKTMSWQVIAFLMIAEIVSNGLLSLPQAMAGVGVVPSIILTIFLGAFGLFTAKILIDFKLNHPGVHSMGDAGYILFGPIGRELLAFGTVAFAIFGTGSELISGQQALSILSENRLCAVYLLLIFSVATLLLSLPRTLGRLTWLGIFSCACIFLCGILAMIAAGANPVPGRVIQITAPNTFYEAFLAITSPVFAYAGHFMFFILISEMERPQDAMKAAWCLQGFSTLFYVIFSVVVYLYIGNVVQSPALLSLPPLWAKITFGVGLTNFLVAGALYSHTAAKLVFVRLFRGTHHIHAHTVKGWVVWVTLCFIAVAIAFILATAVPIFSDLIGIAASLFAAWYTYGIAGFFWLHDAYNRGEKGAELKRRWVGTALAVLTILAGAFICIAGTYVSVKLIITAYQNGQVGRPFSC</sequence>
<reference evidence="1" key="2">
    <citation type="journal article" date="2022" name="New Phytol.">
        <title>Evolutionary transition to the ectomycorrhizal habit in the genomes of a hyperdiverse lineage of mushroom-forming fungi.</title>
        <authorList>
            <person name="Looney B."/>
            <person name="Miyauchi S."/>
            <person name="Morin E."/>
            <person name="Drula E."/>
            <person name="Courty P.E."/>
            <person name="Kohler A."/>
            <person name="Kuo A."/>
            <person name="LaButti K."/>
            <person name="Pangilinan J."/>
            <person name="Lipzen A."/>
            <person name="Riley R."/>
            <person name="Andreopoulos W."/>
            <person name="He G."/>
            <person name="Johnson J."/>
            <person name="Nolan M."/>
            <person name="Tritt A."/>
            <person name="Barry K.W."/>
            <person name="Grigoriev I.V."/>
            <person name="Nagy L.G."/>
            <person name="Hibbett D."/>
            <person name="Henrissat B."/>
            <person name="Matheny P.B."/>
            <person name="Labbe J."/>
            <person name="Martin F.M."/>
        </authorList>
    </citation>
    <scope>NUCLEOTIDE SEQUENCE</scope>
    <source>
        <strain evidence="1">EC-137</strain>
    </source>
</reference>